<keyword evidence="1" id="KW-0472">Membrane</keyword>
<evidence type="ECO:0000256" key="1">
    <source>
        <dbReference type="SAM" id="Phobius"/>
    </source>
</evidence>
<reference evidence="2 3" key="1">
    <citation type="submission" date="2024-04" db="EMBL/GenBank/DDBJ databases">
        <authorList>
            <person name="Rising A."/>
            <person name="Reimegard J."/>
            <person name="Sonavane S."/>
            <person name="Akerstrom W."/>
            <person name="Nylinder S."/>
            <person name="Hedman E."/>
            <person name="Kallberg Y."/>
        </authorList>
    </citation>
    <scope>NUCLEOTIDE SEQUENCE [LARGE SCALE GENOMIC DNA]</scope>
</reference>
<keyword evidence="1" id="KW-1133">Transmembrane helix</keyword>
<accession>A0AAV2B9X2</accession>
<protein>
    <recommendedName>
        <fullName evidence="4">MARVEL domain-containing protein</fullName>
    </recommendedName>
</protein>
<dbReference type="EMBL" id="CAXIEN010000298">
    <property type="protein sequence ID" value="CAL1292053.1"/>
    <property type="molecule type" value="Genomic_DNA"/>
</dbReference>
<feature type="transmembrane region" description="Helical" evidence="1">
    <location>
        <begin position="137"/>
        <end position="159"/>
    </location>
</feature>
<evidence type="ECO:0008006" key="4">
    <source>
        <dbReference type="Google" id="ProtNLM"/>
    </source>
</evidence>
<comment type="caution">
    <text evidence="2">The sequence shown here is derived from an EMBL/GenBank/DDBJ whole genome shotgun (WGS) entry which is preliminary data.</text>
</comment>
<sequence length="211" mass="23791">MERMFIPRNPYVGAARAPTERHQNDQAAAVSLLQNLQDSAHRSGHLGRLISVAVECFIIGRKARRKIELVVWLFGLVVTVSAVVMGSCYIGHCPAMPLPQLIICTAVFGMFFMLCALYEVGVRSSSSLRKERTSMKVFLPIFTILFIAETFHYLISISFDAESSKYCNEVFYYYSIGFNILTFLLLTFGWGTVLLLYIPDRLANAIELNEV</sequence>
<gene>
    <name evidence="2" type="ORF">LARSCL_LOCUS17436</name>
</gene>
<feature type="transmembrane region" description="Helical" evidence="1">
    <location>
        <begin position="171"/>
        <end position="198"/>
    </location>
</feature>
<feature type="transmembrane region" description="Helical" evidence="1">
    <location>
        <begin position="69"/>
        <end position="92"/>
    </location>
</feature>
<keyword evidence="1" id="KW-0812">Transmembrane</keyword>
<evidence type="ECO:0000313" key="2">
    <source>
        <dbReference type="EMBL" id="CAL1292053.1"/>
    </source>
</evidence>
<dbReference type="AlphaFoldDB" id="A0AAV2B9X2"/>
<dbReference type="Proteomes" id="UP001497382">
    <property type="component" value="Unassembled WGS sequence"/>
</dbReference>
<evidence type="ECO:0000313" key="3">
    <source>
        <dbReference type="Proteomes" id="UP001497382"/>
    </source>
</evidence>
<feature type="transmembrane region" description="Helical" evidence="1">
    <location>
        <begin position="98"/>
        <end position="117"/>
    </location>
</feature>
<name>A0AAV2B9X2_9ARAC</name>
<proteinExistence type="predicted"/>
<keyword evidence="3" id="KW-1185">Reference proteome</keyword>
<organism evidence="2 3">
    <name type="scientific">Larinioides sclopetarius</name>
    <dbReference type="NCBI Taxonomy" id="280406"/>
    <lineage>
        <taxon>Eukaryota</taxon>
        <taxon>Metazoa</taxon>
        <taxon>Ecdysozoa</taxon>
        <taxon>Arthropoda</taxon>
        <taxon>Chelicerata</taxon>
        <taxon>Arachnida</taxon>
        <taxon>Araneae</taxon>
        <taxon>Araneomorphae</taxon>
        <taxon>Entelegynae</taxon>
        <taxon>Araneoidea</taxon>
        <taxon>Araneidae</taxon>
        <taxon>Larinioides</taxon>
    </lineage>
</organism>